<dbReference type="Proteomes" id="UP001638806">
    <property type="component" value="Unassembled WGS sequence"/>
</dbReference>
<evidence type="ECO:0000313" key="2">
    <source>
        <dbReference type="Proteomes" id="UP001638806"/>
    </source>
</evidence>
<dbReference type="EMBL" id="JBGNUJ010000004">
    <property type="protein sequence ID" value="KAL3960147.1"/>
    <property type="molecule type" value="Genomic_DNA"/>
</dbReference>
<organism evidence="1 2">
    <name type="scientific">Purpureocillium lilacinum</name>
    <name type="common">Paecilomyces lilacinus</name>
    <dbReference type="NCBI Taxonomy" id="33203"/>
    <lineage>
        <taxon>Eukaryota</taxon>
        <taxon>Fungi</taxon>
        <taxon>Dikarya</taxon>
        <taxon>Ascomycota</taxon>
        <taxon>Pezizomycotina</taxon>
        <taxon>Sordariomycetes</taxon>
        <taxon>Hypocreomycetidae</taxon>
        <taxon>Hypocreales</taxon>
        <taxon>Ophiocordycipitaceae</taxon>
        <taxon>Purpureocillium</taxon>
    </lineage>
</organism>
<gene>
    <name evidence="1" type="ORF">ACCO45_005264</name>
</gene>
<sequence length="91" mass="10109">MQPNSSESMPSLTDFVPWKSSEISSQLPPLPQVKDPELEKRAFTHPGVPRNGEESYERLEWLGDAYIELAATGLIFKTFPKTPAEPLLPAA</sequence>
<name>A0ACC4DVM5_PURLI</name>
<comment type="caution">
    <text evidence="1">The sequence shown here is derived from an EMBL/GenBank/DDBJ whole genome shotgun (WGS) entry which is preliminary data.</text>
</comment>
<protein>
    <submittedName>
        <fullName evidence="1">Uncharacterized protein</fullName>
    </submittedName>
</protein>
<reference evidence="1" key="1">
    <citation type="submission" date="2024-12" db="EMBL/GenBank/DDBJ databases">
        <title>Comparative genomics and development of molecular markers within Purpureocillium lilacinum and among Purpureocillium species.</title>
        <authorList>
            <person name="Yeh Z.-Y."/>
            <person name="Ni N.-T."/>
            <person name="Lo P.-H."/>
            <person name="Mushyakhwo K."/>
            <person name="Lin C.-F."/>
            <person name="Nai Y.-S."/>
        </authorList>
    </citation>
    <scope>NUCLEOTIDE SEQUENCE</scope>
    <source>
        <strain evidence="1">NCHU-NPUST-175</strain>
    </source>
</reference>
<evidence type="ECO:0000313" key="1">
    <source>
        <dbReference type="EMBL" id="KAL3960147.1"/>
    </source>
</evidence>
<accession>A0ACC4DVM5</accession>
<proteinExistence type="predicted"/>
<keyword evidence="2" id="KW-1185">Reference proteome</keyword>